<sequence length="87" mass="10019">MIYIKSKYGIFVLIGIFLALFSIFIFGEIKLKKMHYTEINRVINNNGGTVINIQKVEESPLQTSSRNNIYKIEYMKDGKKCLPITGQ</sequence>
<dbReference type="EMBL" id="JBJURJ010000020">
    <property type="protein sequence ID" value="MFM9331662.1"/>
    <property type="molecule type" value="Genomic_DNA"/>
</dbReference>
<dbReference type="Proteomes" id="UP001631969">
    <property type="component" value="Unassembled WGS sequence"/>
</dbReference>
<proteinExistence type="predicted"/>
<evidence type="ECO:0000313" key="1">
    <source>
        <dbReference type="EMBL" id="MFM9331662.1"/>
    </source>
</evidence>
<comment type="caution">
    <text evidence="1">The sequence shown here is derived from an EMBL/GenBank/DDBJ whole genome shotgun (WGS) entry which is preliminary data.</text>
</comment>
<accession>A0ACC7PBC1</accession>
<organism evidence="1 2">
    <name type="scientific">Paenibacillus mesotrionivorans</name>
    <dbReference type="NCBI Taxonomy" id="3160968"/>
    <lineage>
        <taxon>Bacteria</taxon>
        <taxon>Bacillati</taxon>
        <taxon>Bacillota</taxon>
        <taxon>Bacilli</taxon>
        <taxon>Bacillales</taxon>
        <taxon>Paenibacillaceae</taxon>
        <taxon>Paenibacillus</taxon>
    </lineage>
</organism>
<reference evidence="1" key="1">
    <citation type="submission" date="2024-12" db="EMBL/GenBank/DDBJ databases">
        <authorList>
            <person name="Wu N."/>
        </authorList>
    </citation>
    <scope>NUCLEOTIDE SEQUENCE</scope>
    <source>
        <strain evidence="1">P15</strain>
    </source>
</reference>
<protein>
    <submittedName>
        <fullName evidence="1">Uncharacterized protein</fullName>
    </submittedName>
</protein>
<evidence type="ECO:0000313" key="2">
    <source>
        <dbReference type="Proteomes" id="UP001631969"/>
    </source>
</evidence>
<gene>
    <name evidence="1" type="ORF">ACI1P1_25510</name>
</gene>
<keyword evidence="2" id="KW-1185">Reference proteome</keyword>
<name>A0ACC7PBC1_9BACL</name>